<organism evidence="1 2">
    <name type="scientific">Streptomyces xiamenensis</name>
    <dbReference type="NCBI Taxonomy" id="408015"/>
    <lineage>
        <taxon>Bacteria</taxon>
        <taxon>Bacillati</taxon>
        <taxon>Actinomycetota</taxon>
        <taxon>Actinomycetes</taxon>
        <taxon>Kitasatosporales</taxon>
        <taxon>Streptomycetaceae</taxon>
        <taxon>Streptomyces</taxon>
    </lineage>
</organism>
<dbReference type="KEGG" id="sxi:SXIM_49500"/>
<dbReference type="STRING" id="408015.SXIM_49500"/>
<evidence type="ECO:0000313" key="2">
    <source>
        <dbReference type="Proteomes" id="UP000034034"/>
    </source>
</evidence>
<gene>
    <name evidence="1" type="ORF">SXIM_49500</name>
</gene>
<evidence type="ECO:0000313" key="1">
    <source>
        <dbReference type="EMBL" id="AKG46334.1"/>
    </source>
</evidence>
<dbReference type="EMBL" id="CP009922">
    <property type="protein sequence ID" value="AKG46334.1"/>
    <property type="molecule type" value="Genomic_DNA"/>
</dbReference>
<protein>
    <submittedName>
        <fullName evidence="1">Uncharacterized protein</fullName>
    </submittedName>
</protein>
<dbReference type="HOGENOM" id="CLU_1320324_0_0_11"/>
<accession>A0A0F7G0Z5</accession>
<dbReference type="AlphaFoldDB" id="A0A0F7G0Z5"/>
<reference evidence="1" key="1">
    <citation type="submission" date="2019-08" db="EMBL/GenBank/DDBJ databases">
        <title>Complete genome sequence of a mangrove-derived Streptomyces xiamenensis.</title>
        <authorList>
            <person name="Xu J."/>
        </authorList>
    </citation>
    <scope>NUCLEOTIDE SEQUENCE</scope>
    <source>
        <strain evidence="1">318</strain>
    </source>
</reference>
<sequence length="208" mass="20396">MTHVPSGRGRTRAGALGALGVLLPLMSQAGAAGFVPSGCALWLSVVVACGGIMCAAHRPLPHGQALAAVAGAQAALQVCYVLPGACAAAGGRGPAGLLAQLAPQGHGTGELLAGYLVALVLSARLLGVADGLSGPLRAVLVAAIAALAARPAAVPGPLSRPRRAGTPTEPRVWGTCPVVSGRSVRAPPWAPVISPAPRPLPGAGTRWA</sequence>
<dbReference type="Proteomes" id="UP000034034">
    <property type="component" value="Chromosome"/>
</dbReference>
<dbReference type="PATRIC" id="fig|408015.6.peg.5013"/>
<proteinExistence type="predicted"/>
<dbReference type="RefSeq" id="WP_376047161.1">
    <property type="nucleotide sequence ID" value="NZ_JBHJWI010000003.1"/>
</dbReference>
<name>A0A0F7G0Z5_9ACTN</name>
<keyword evidence="2" id="KW-1185">Reference proteome</keyword>